<proteinExistence type="predicted"/>
<dbReference type="GO" id="GO:0032259">
    <property type="term" value="P:methylation"/>
    <property type="evidence" value="ECO:0007669"/>
    <property type="project" value="UniProtKB-KW"/>
</dbReference>
<reference evidence="4 5" key="1">
    <citation type="submission" date="2019-02" db="EMBL/GenBank/DDBJ databases">
        <title>Draft genome sequences of novel Actinobacteria.</title>
        <authorList>
            <person name="Sahin N."/>
            <person name="Ay H."/>
            <person name="Saygin H."/>
        </authorList>
    </citation>
    <scope>NUCLEOTIDE SEQUENCE [LARGE SCALE GENOMIC DNA]</scope>
    <source>
        <strain evidence="4 5">8K307</strain>
    </source>
</reference>
<dbReference type="Gene3D" id="3.40.50.150">
    <property type="entry name" value="Vaccinia Virus protein VP39"/>
    <property type="match status" value="1"/>
</dbReference>
<dbReference type="PANTHER" id="PTHR34203">
    <property type="entry name" value="METHYLTRANSFERASE, FKBM FAMILY PROTEIN"/>
    <property type="match status" value="1"/>
</dbReference>
<dbReference type="Gene3D" id="3.40.50.2000">
    <property type="entry name" value="Glycogen Phosphorylase B"/>
    <property type="match status" value="1"/>
</dbReference>
<sequence length="1076" mass="120140">MHDAQQATKADTRVRGRERELTIIGNAGEYVFERIRATGAFYESDVLETLAHLPIRADRVVVDVGANIGNHSVYFAEFLDRPVVAVEPQGDNADLLEANLGINNLRGRARVVRQPLWSGRERLTLLQHIDGNSGTFAAAESASGELEGLTLDELLIDGERVGLIKIDTEGSEGLILKAGRQVLERDHPFVCVEAHNGTAFRDIAEILGPLRYELLDIEGRSSNYIWAHPDSSEAGGVASLRQLSVMAGNRRLRQQVDRRIDGLSRRLERSDEGLDAAQAALLQTSERLTADLAQTSDRLIGDVNGVLHEVKSDVLTDFSSMVAERLSREVSGLVTNGLATQHEIRKLLTKLAAQGDAMTSLGKERAQLQAALNQAMDRIRWLETEKRLWQDSYAVVARSRGVRFGAALRRLMGRRRDLVAPEARAEWVRRQTKRQAGPAGKAPKINPPQIKASTPPAAPPAPSTPPRLMVRPAVQLERSGLHELRPAVPANRDLIRVGIASIPERVEGLKHVVGKLYSQVDELFVYLNRFEEAPEFLRGDSRIRIFTGDDLGDRGKFRFIDDFEGYFIAADDDIDYPTFYVDHLIDGIERYGRRAAVGWHGSIIKDGFQDYYSDESRRVFSYRFGRPKDVPVHILGTGCAAFHTDTLALSYRDFPQPNMADVYFALKAQEQSVPLVVLAHQKGWAPPLDLTDNRSISTESMAKTGHGAFDVRAETNRLVTKSIPWKLNTVQPATVREPLSVAVVGRTDRARWKKGGILKSTNLTADMLRPLGVDVRLFDLETGDPWDLGGFRPQVVMIYPGDPARPDFHQCEKIAEHHADLGSAVLINLSVIGLDWREKFIVERMTEWRQKYGQRIKALVFAEQVQDFPAFAEIRDLMLAVPKTIDVPHPPYAAFHETEGIFLGDIAKLVNDELLGSAPVERWIEAIRSAVPEAPLYAVRQYRPNDNRDLGVNVLPFLTGDFSEKLSRMRLMVNPIRHLTFEMVPVEVAAMGVPVIYQRMEHSLSAYLGMSAVQVDSPDDLADVLPALYRDPTLWRPQSRAGQLRAQSLDYRLMASQMYLRLAALARHATIPARPS</sequence>
<dbReference type="Pfam" id="PF05050">
    <property type="entry name" value="Methyltransf_21"/>
    <property type="match status" value="1"/>
</dbReference>
<comment type="caution">
    <text evidence="4">The sequence shown here is derived from an EMBL/GenBank/DDBJ whole genome shotgun (WGS) entry which is preliminary data.</text>
</comment>
<keyword evidence="4" id="KW-0808">Transferase</keyword>
<dbReference type="SUPFAM" id="SSF53335">
    <property type="entry name" value="S-adenosyl-L-methionine-dependent methyltransferases"/>
    <property type="match status" value="1"/>
</dbReference>
<gene>
    <name evidence="4" type="ORF">E1262_00515</name>
</gene>
<keyword evidence="1" id="KW-0175">Coiled coil</keyword>
<accession>A0A4R5AMT2</accession>
<dbReference type="OrthoDB" id="4703964at2"/>
<keyword evidence="4" id="KW-0489">Methyltransferase</keyword>
<dbReference type="InterPro" id="IPR006342">
    <property type="entry name" value="FkbM_mtfrase"/>
</dbReference>
<dbReference type="InterPro" id="IPR052514">
    <property type="entry name" value="SAM-dependent_MTase"/>
</dbReference>
<dbReference type="GO" id="GO:0008168">
    <property type="term" value="F:methyltransferase activity"/>
    <property type="evidence" value="ECO:0007669"/>
    <property type="project" value="UniProtKB-KW"/>
</dbReference>
<feature type="region of interest" description="Disordered" evidence="2">
    <location>
        <begin position="429"/>
        <end position="467"/>
    </location>
</feature>
<protein>
    <submittedName>
        <fullName evidence="4">FkbM family methyltransferase</fullName>
    </submittedName>
</protein>
<feature type="coiled-coil region" evidence="1">
    <location>
        <begin position="358"/>
        <end position="385"/>
    </location>
</feature>
<evidence type="ECO:0000313" key="4">
    <source>
        <dbReference type="EMBL" id="TDD73010.1"/>
    </source>
</evidence>
<evidence type="ECO:0000259" key="3">
    <source>
        <dbReference type="Pfam" id="PF05050"/>
    </source>
</evidence>
<dbReference type="InterPro" id="IPR029063">
    <property type="entry name" value="SAM-dependent_MTases_sf"/>
</dbReference>
<evidence type="ECO:0000256" key="2">
    <source>
        <dbReference type="SAM" id="MobiDB-lite"/>
    </source>
</evidence>
<dbReference type="NCBIfam" id="TIGR01444">
    <property type="entry name" value="fkbM_fam"/>
    <property type="match status" value="1"/>
</dbReference>
<dbReference type="AlphaFoldDB" id="A0A4R5AMT2"/>
<dbReference type="SUPFAM" id="SSF53756">
    <property type="entry name" value="UDP-Glycosyltransferase/glycogen phosphorylase"/>
    <property type="match status" value="1"/>
</dbReference>
<evidence type="ECO:0000313" key="5">
    <source>
        <dbReference type="Proteomes" id="UP000295217"/>
    </source>
</evidence>
<dbReference type="EMBL" id="SMLB01000001">
    <property type="protein sequence ID" value="TDD73010.1"/>
    <property type="molecule type" value="Genomic_DNA"/>
</dbReference>
<keyword evidence="5" id="KW-1185">Reference proteome</keyword>
<dbReference type="PANTHER" id="PTHR34203:SF15">
    <property type="entry name" value="SLL1173 PROTEIN"/>
    <property type="match status" value="1"/>
</dbReference>
<feature type="domain" description="Methyltransferase FkbM" evidence="3">
    <location>
        <begin position="63"/>
        <end position="207"/>
    </location>
</feature>
<name>A0A4R5AMT2_9ACTN</name>
<organism evidence="4 5">
    <name type="scientific">Jiangella aurantiaca</name>
    <dbReference type="NCBI Taxonomy" id="2530373"/>
    <lineage>
        <taxon>Bacteria</taxon>
        <taxon>Bacillati</taxon>
        <taxon>Actinomycetota</taxon>
        <taxon>Actinomycetes</taxon>
        <taxon>Jiangellales</taxon>
        <taxon>Jiangellaceae</taxon>
        <taxon>Jiangella</taxon>
    </lineage>
</organism>
<evidence type="ECO:0000256" key="1">
    <source>
        <dbReference type="SAM" id="Coils"/>
    </source>
</evidence>
<dbReference type="RefSeq" id="WP_132101085.1">
    <property type="nucleotide sequence ID" value="NZ_SMLB01000001.1"/>
</dbReference>
<dbReference type="Proteomes" id="UP000295217">
    <property type="component" value="Unassembled WGS sequence"/>
</dbReference>
<feature type="compositionally biased region" description="Pro residues" evidence="2">
    <location>
        <begin position="456"/>
        <end position="465"/>
    </location>
</feature>